<dbReference type="PANTHER" id="PTHR40780:SF3">
    <property type="entry name" value="DUF3669 DOMAIN-CONTAINING PROTEIN"/>
    <property type="match status" value="1"/>
</dbReference>
<dbReference type="PANTHER" id="PTHR40780">
    <property type="entry name" value="DUF3669 DOMAIN-CONTAINING PROTEIN"/>
    <property type="match status" value="1"/>
</dbReference>
<organism evidence="2">
    <name type="scientific">Penicillium oxalicum</name>
    <dbReference type="NCBI Taxonomy" id="69781"/>
    <lineage>
        <taxon>Eukaryota</taxon>
        <taxon>Fungi</taxon>
        <taxon>Dikarya</taxon>
        <taxon>Ascomycota</taxon>
        <taxon>Pezizomycotina</taxon>
        <taxon>Eurotiomycetes</taxon>
        <taxon>Eurotiomycetidae</taxon>
        <taxon>Eurotiales</taxon>
        <taxon>Aspergillaceae</taxon>
        <taxon>Penicillium</taxon>
    </lineage>
</organism>
<evidence type="ECO:0000259" key="1">
    <source>
        <dbReference type="Pfam" id="PF12417"/>
    </source>
</evidence>
<dbReference type="EMBL" id="KX601657">
    <property type="protein sequence ID" value="AOC84393.1"/>
    <property type="molecule type" value="Genomic_DNA"/>
</dbReference>
<proteinExistence type="predicted"/>
<dbReference type="Pfam" id="PF12417">
    <property type="entry name" value="DUF3669"/>
    <property type="match status" value="1"/>
</dbReference>
<dbReference type="AlphaFoldDB" id="A0A1B2TT29"/>
<reference evidence="2" key="1">
    <citation type="journal article" date="2016" name="J. Am. Chem. Soc.">
        <title>OxaD, a versatile indolic nitrone synthase from the marine-derived fungus Penicillium oxalicum F30.</title>
        <authorList>
            <person name="Newmister S.A."/>
            <person name="Gober C.M."/>
            <person name="Romminger S."/>
            <person name="Yu F."/>
            <person name="Tripathi A."/>
            <person name="Parra L.L."/>
            <person name="Williams R.M."/>
            <person name="Berlinck R.G."/>
            <person name="Joullie M.M."/>
            <person name="Sherman D.H."/>
        </authorList>
    </citation>
    <scope>NUCLEOTIDE SEQUENCE</scope>
    <source>
        <strain evidence="2">F30</strain>
    </source>
</reference>
<sequence length="322" mass="36474">MDSCELRKIGQGFCGTVWAASTGPAFKREDGGPGRSLKNDWDMHRKVLQSFEASKSLCLRTRVPACYDFIKSNDSTWWSANQGKFPSGYTPCNILVSQRIPPFSDKTRALLIQEYCPKSIMPRILASEPDKDCLIRPYLGRRRFRKSSSAPTRFSAFSLRNFPLHVDQMESLGVTSQEMSQYAMAMAETLAIMHWSCEIDGNDIEFVLAPATSPENSLTLQSAVLGEHSVWVLDFDVCRSMAMDSDGVKQAVTAFWRNDPFYPRPEPTTHTNPLWKTFREHYLLTSKACRSERHPLAMKFIDLVEQEGIRRGAQKSNTYSAS</sequence>
<evidence type="ECO:0000313" key="2">
    <source>
        <dbReference type="EMBL" id="AOC84393.1"/>
    </source>
</evidence>
<name>A0A1B2TT29_PENOX</name>
<accession>A0A1B2TT29</accession>
<feature type="domain" description="DUF3669" evidence="1">
    <location>
        <begin position="230"/>
        <end position="292"/>
    </location>
</feature>
<dbReference type="InterPro" id="IPR022137">
    <property type="entry name" value="Znf_prot_DUF3669"/>
</dbReference>
<protein>
    <submittedName>
        <fullName evidence="2">OxaI</fullName>
    </submittedName>
</protein>